<name>A0ABQ8WW97_PENCH</name>
<accession>A0ABQ8WW97</accession>
<dbReference type="EMBL" id="JAPVEB010000001">
    <property type="protein sequence ID" value="KAJ5283319.1"/>
    <property type="molecule type" value="Genomic_DNA"/>
</dbReference>
<gene>
    <name evidence="1" type="ORF">N7505_001299</name>
</gene>
<sequence>MDSRGKPPLHLAQLLIGQCFPTAHRYSPVIDEMSFLRKFGSAYDVTSDPAPAKSQWLMNLLFAISAKYCEAMQADSMKNT</sequence>
<dbReference type="Proteomes" id="UP001220256">
    <property type="component" value="Unassembled WGS sequence"/>
</dbReference>
<evidence type="ECO:0000313" key="2">
    <source>
        <dbReference type="Proteomes" id="UP001220256"/>
    </source>
</evidence>
<evidence type="ECO:0000313" key="1">
    <source>
        <dbReference type="EMBL" id="KAJ5283319.1"/>
    </source>
</evidence>
<reference evidence="1 2" key="1">
    <citation type="journal article" date="2023" name="IMA Fungus">
        <title>Comparative genomic study of the Penicillium genus elucidates a diverse pangenome and 15 lateral gene transfer events.</title>
        <authorList>
            <person name="Petersen C."/>
            <person name="Sorensen T."/>
            <person name="Nielsen M.R."/>
            <person name="Sondergaard T.E."/>
            <person name="Sorensen J.L."/>
            <person name="Fitzpatrick D.A."/>
            <person name="Frisvad J.C."/>
            <person name="Nielsen K.L."/>
        </authorList>
    </citation>
    <scope>NUCLEOTIDE SEQUENCE [LARGE SCALE GENOMIC DNA]</scope>
    <source>
        <strain evidence="1 2">IBT 3361</strain>
    </source>
</reference>
<protein>
    <submittedName>
        <fullName evidence="1">Fungal-specific transcription factor domain-containing protein</fullName>
    </submittedName>
</protein>
<comment type="caution">
    <text evidence="1">The sequence shown here is derived from an EMBL/GenBank/DDBJ whole genome shotgun (WGS) entry which is preliminary data.</text>
</comment>
<proteinExistence type="predicted"/>
<organism evidence="1 2">
    <name type="scientific">Penicillium chrysogenum</name>
    <name type="common">Penicillium notatum</name>
    <dbReference type="NCBI Taxonomy" id="5076"/>
    <lineage>
        <taxon>Eukaryota</taxon>
        <taxon>Fungi</taxon>
        <taxon>Dikarya</taxon>
        <taxon>Ascomycota</taxon>
        <taxon>Pezizomycotina</taxon>
        <taxon>Eurotiomycetes</taxon>
        <taxon>Eurotiomycetidae</taxon>
        <taxon>Eurotiales</taxon>
        <taxon>Aspergillaceae</taxon>
        <taxon>Penicillium</taxon>
        <taxon>Penicillium chrysogenum species complex</taxon>
    </lineage>
</organism>
<keyword evidence="2" id="KW-1185">Reference proteome</keyword>